<organism evidence="4 5">
    <name type="scientific">Mesonia phycicola</name>
    <dbReference type="NCBI Taxonomy" id="579105"/>
    <lineage>
        <taxon>Bacteria</taxon>
        <taxon>Pseudomonadati</taxon>
        <taxon>Bacteroidota</taxon>
        <taxon>Flavobacteriia</taxon>
        <taxon>Flavobacteriales</taxon>
        <taxon>Flavobacteriaceae</taxon>
        <taxon>Mesonia</taxon>
    </lineage>
</organism>
<dbReference type="AlphaFoldDB" id="A0A1M6E101"/>
<dbReference type="RefSeq" id="WP_073149990.1">
    <property type="nucleotide sequence ID" value="NZ_FQYY01000004.1"/>
</dbReference>
<keyword evidence="1 2" id="KW-0732">Signal</keyword>
<dbReference type="InterPro" id="IPR026444">
    <property type="entry name" value="Secre_tail"/>
</dbReference>
<dbReference type="OrthoDB" id="2582440at2"/>
<dbReference type="NCBIfam" id="TIGR04183">
    <property type="entry name" value="Por_Secre_tail"/>
    <property type="match status" value="1"/>
</dbReference>
<reference evidence="4 5" key="1">
    <citation type="submission" date="2016-11" db="EMBL/GenBank/DDBJ databases">
        <authorList>
            <person name="Jaros S."/>
            <person name="Januszkiewicz K."/>
            <person name="Wedrychowicz H."/>
        </authorList>
    </citation>
    <scope>NUCLEOTIDE SEQUENCE [LARGE SCALE GENOMIC DNA]</scope>
    <source>
        <strain evidence="4 5">DSM 21425</strain>
    </source>
</reference>
<name>A0A1M6E101_9FLAO</name>
<sequence>MKNLYVYLFFLVGTASFAQLTVKPTSLTTDNYLYVKGDILYVAQDINLTENNDTDVANIYLREEAQIIQSNTTTSINKGTGNISLFQEGTTDAYAYNYWSSPVTVPGATDGNLTFSITSLNVPTTTSSSNPVNIVSGYNSTTTGSGVLNLAHYWIYKFVSPDGVQSSNWVQVKSQQTLNAGEGFTMKGVNGTDNTVVDGVANNAGSSQRYDFRGRPNDGLITIPIIGYQESYLLGNPYPSALDLNYFLLQNSAELDETTGDVIPSNVDVSCTSSTVARRNATTGIAYFWSSDPSVQSHNTADYVGGYASYSPNGSCSSTGIYTPPTYYNYLVNGDPVDGSGNTQPAGDDQYRRYLPIAQGFFVKAPESGVLQDVQFTNAHRDFVKEGTANESVFGRNSNNSSDKPKFDITEEQVIPKIRFNIAFDDDYTRQIALAFDDNATPNVDTARDAMNLYTISSDGGFLLENNNYTIDVRPFEENDRIPLYLNLSKQRDIAINVYDIENFDTNNIYLYDKDTETYHPIKQNTFYINLPAGNYSERFQITFKDEDESLSVAEEIAESFTVYQNNNISQLEIYNPMGADLKSVSIFDITGKQVVNQLNIGTENKYTFSTANLSTAVYVVRIQTSNNITSTKKISVLNRG</sequence>
<evidence type="ECO:0000313" key="4">
    <source>
        <dbReference type="EMBL" id="SHI79204.1"/>
    </source>
</evidence>
<evidence type="ECO:0000256" key="2">
    <source>
        <dbReference type="SAM" id="SignalP"/>
    </source>
</evidence>
<dbReference type="Proteomes" id="UP000184225">
    <property type="component" value="Unassembled WGS sequence"/>
</dbReference>
<gene>
    <name evidence="4" type="ORF">SAMN04488096_104296</name>
</gene>
<evidence type="ECO:0000259" key="3">
    <source>
        <dbReference type="Pfam" id="PF18962"/>
    </source>
</evidence>
<dbReference type="STRING" id="579105.SAMN04488096_104296"/>
<keyword evidence="5" id="KW-1185">Reference proteome</keyword>
<dbReference type="Pfam" id="PF18962">
    <property type="entry name" value="Por_Secre_tail"/>
    <property type="match status" value="1"/>
</dbReference>
<proteinExistence type="predicted"/>
<accession>A0A1M6E101</accession>
<feature type="signal peptide" evidence="2">
    <location>
        <begin position="1"/>
        <end position="18"/>
    </location>
</feature>
<evidence type="ECO:0000256" key="1">
    <source>
        <dbReference type="ARBA" id="ARBA00022729"/>
    </source>
</evidence>
<dbReference type="EMBL" id="FQYY01000004">
    <property type="protein sequence ID" value="SHI79204.1"/>
    <property type="molecule type" value="Genomic_DNA"/>
</dbReference>
<feature type="domain" description="Secretion system C-terminal sorting" evidence="3">
    <location>
        <begin position="571"/>
        <end position="635"/>
    </location>
</feature>
<protein>
    <submittedName>
        <fullName evidence="4">Por secretion system C-terminal sorting domain-containing protein</fullName>
    </submittedName>
</protein>
<feature type="chain" id="PRO_5012545154" evidence="2">
    <location>
        <begin position="19"/>
        <end position="641"/>
    </location>
</feature>
<evidence type="ECO:0000313" key="5">
    <source>
        <dbReference type="Proteomes" id="UP000184225"/>
    </source>
</evidence>